<dbReference type="RefSeq" id="WP_139447209.1">
    <property type="nucleotide sequence ID" value="NZ_SMDR01000001.1"/>
</dbReference>
<keyword evidence="1" id="KW-0812">Transmembrane</keyword>
<sequence>MATSPDLADVPDPRRPIDRWLFSYSGDHVHPTNQLIHLICVPAIVWSVTAGFWIIPVPAAFAQPGTWMAVAMFLAWAWYWRLSRPLALGMLVVFVAFGVINRLLWERLGAANLGWLALGVFVVAWIGQFIGHKIEGRKPSFLTDLSYLLVGPLWTLDKLYRKFGWAH</sequence>
<reference evidence="2 3" key="1">
    <citation type="submission" date="2019-03" db="EMBL/GenBank/DDBJ databases">
        <title>Arenimonas daejeonensis sp. nov., isolated from compost.</title>
        <authorList>
            <person name="Jeon C.O."/>
        </authorList>
    </citation>
    <scope>NUCLEOTIDE SEQUENCE [LARGE SCALE GENOMIC DNA]</scope>
    <source>
        <strain evidence="2 3">R29</strain>
    </source>
</reference>
<evidence type="ECO:0000256" key="1">
    <source>
        <dbReference type="SAM" id="Phobius"/>
    </source>
</evidence>
<protein>
    <submittedName>
        <fullName evidence="2">DUF962 domain-containing protein</fullName>
    </submittedName>
</protein>
<evidence type="ECO:0000313" key="2">
    <source>
        <dbReference type="EMBL" id="TNJ35602.1"/>
    </source>
</evidence>
<name>A0A5C4RXA9_9GAMM</name>
<dbReference type="AlphaFoldDB" id="A0A5C4RXA9"/>
<organism evidence="2 3">
    <name type="scientific">Arenimonas terrae</name>
    <dbReference type="NCBI Taxonomy" id="2546226"/>
    <lineage>
        <taxon>Bacteria</taxon>
        <taxon>Pseudomonadati</taxon>
        <taxon>Pseudomonadota</taxon>
        <taxon>Gammaproteobacteria</taxon>
        <taxon>Lysobacterales</taxon>
        <taxon>Lysobacteraceae</taxon>
        <taxon>Arenimonas</taxon>
    </lineage>
</organism>
<feature type="transmembrane region" description="Helical" evidence="1">
    <location>
        <begin position="111"/>
        <end position="131"/>
    </location>
</feature>
<evidence type="ECO:0000313" key="3">
    <source>
        <dbReference type="Proteomes" id="UP000305760"/>
    </source>
</evidence>
<dbReference type="PANTHER" id="PTHR28026">
    <property type="entry name" value="DUF962 DOMAIN PROTEIN (AFU_ORTHOLOGUE AFUA_8G05310)"/>
    <property type="match status" value="1"/>
</dbReference>
<keyword evidence="1" id="KW-0472">Membrane</keyword>
<dbReference type="InterPro" id="IPR009305">
    <property type="entry name" value="Mpo1-like"/>
</dbReference>
<feature type="transmembrane region" description="Helical" evidence="1">
    <location>
        <begin position="61"/>
        <end position="79"/>
    </location>
</feature>
<proteinExistence type="predicted"/>
<keyword evidence="1" id="KW-1133">Transmembrane helix</keyword>
<comment type="caution">
    <text evidence="2">The sequence shown here is derived from an EMBL/GenBank/DDBJ whole genome shotgun (WGS) entry which is preliminary data.</text>
</comment>
<gene>
    <name evidence="2" type="ORF">E1B00_07600</name>
</gene>
<feature type="transmembrane region" description="Helical" evidence="1">
    <location>
        <begin position="35"/>
        <end position="55"/>
    </location>
</feature>
<dbReference type="Pfam" id="PF06127">
    <property type="entry name" value="Mpo1-like"/>
    <property type="match status" value="1"/>
</dbReference>
<dbReference type="Proteomes" id="UP000305760">
    <property type="component" value="Unassembled WGS sequence"/>
</dbReference>
<keyword evidence="3" id="KW-1185">Reference proteome</keyword>
<dbReference type="GO" id="GO:0046521">
    <property type="term" value="P:sphingoid catabolic process"/>
    <property type="evidence" value="ECO:0007669"/>
    <property type="project" value="TreeGrafter"/>
</dbReference>
<dbReference type="OrthoDB" id="5515308at2"/>
<accession>A0A5C4RXA9</accession>
<dbReference type="GO" id="GO:0016020">
    <property type="term" value="C:membrane"/>
    <property type="evidence" value="ECO:0007669"/>
    <property type="project" value="GOC"/>
</dbReference>
<dbReference type="PANTHER" id="PTHR28026:SF9">
    <property type="entry name" value="2-HYDROXY-PALMITIC ACID DIOXYGENASE MPO1"/>
    <property type="match status" value="1"/>
</dbReference>
<feature type="transmembrane region" description="Helical" evidence="1">
    <location>
        <begin position="86"/>
        <end position="105"/>
    </location>
</feature>
<dbReference type="EMBL" id="SMDR01000001">
    <property type="protein sequence ID" value="TNJ35602.1"/>
    <property type="molecule type" value="Genomic_DNA"/>
</dbReference>